<organism evidence="2 3">
    <name type="scientific">Cyclostephanos tholiformis</name>
    <dbReference type="NCBI Taxonomy" id="382380"/>
    <lineage>
        <taxon>Eukaryota</taxon>
        <taxon>Sar</taxon>
        <taxon>Stramenopiles</taxon>
        <taxon>Ochrophyta</taxon>
        <taxon>Bacillariophyta</taxon>
        <taxon>Coscinodiscophyceae</taxon>
        <taxon>Thalassiosirophycidae</taxon>
        <taxon>Stephanodiscales</taxon>
        <taxon>Stephanodiscaceae</taxon>
        <taxon>Cyclostephanos</taxon>
    </lineage>
</organism>
<keyword evidence="1" id="KW-0812">Transmembrane</keyword>
<keyword evidence="1" id="KW-1133">Transmembrane helix</keyword>
<reference evidence="2 3" key="1">
    <citation type="submission" date="2024-10" db="EMBL/GenBank/DDBJ databases">
        <title>Updated reference genomes for cyclostephanoid diatoms.</title>
        <authorList>
            <person name="Roberts W.R."/>
            <person name="Alverson A.J."/>
        </authorList>
    </citation>
    <scope>NUCLEOTIDE SEQUENCE [LARGE SCALE GENOMIC DNA]</scope>
    <source>
        <strain evidence="2 3">AJA228-03</strain>
    </source>
</reference>
<evidence type="ECO:0000313" key="3">
    <source>
        <dbReference type="Proteomes" id="UP001530377"/>
    </source>
</evidence>
<protein>
    <submittedName>
        <fullName evidence="2">Uncharacterized protein</fullName>
    </submittedName>
</protein>
<dbReference type="Proteomes" id="UP001530377">
    <property type="component" value="Unassembled WGS sequence"/>
</dbReference>
<name>A0ABD3SCI5_9STRA</name>
<keyword evidence="3" id="KW-1185">Reference proteome</keyword>
<dbReference type="EMBL" id="JALLPB020000072">
    <property type="protein sequence ID" value="KAL3822180.1"/>
    <property type="molecule type" value="Genomic_DNA"/>
</dbReference>
<proteinExistence type="predicted"/>
<comment type="caution">
    <text evidence="2">The sequence shown here is derived from an EMBL/GenBank/DDBJ whole genome shotgun (WGS) entry which is preliminary data.</text>
</comment>
<evidence type="ECO:0000313" key="2">
    <source>
        <dbReference type="EMBL" id="KAL3822180.1"/>
    </source>
</evidence>
<feature type="transmembrane region" description="Helical" evidence="1">
    <location>
        <begin position="195"/>
        <end position="214"/>
    </location>
</feature>
<keyword evidence="1" id="KW-0472">Membrane</keyword>
<sequence length="327" mass="36660">MGILQSGLAWVNADLHQVKFSTMMSSTKFWFLLLDSVTGQPYEGTMADFVSLHPDSVVTELRDNVLSKNVPIITNIVPSQLLMYKAQRRKGRAAEVFSLSGWSWGNRRRGTRHCHPIIVVVDSAIQPSSFPLCQVPFFNSIFNATESDGGWISFGQNIVPLTSLSCLYICKCYRTIAASIINCNGNGNGNGIQKAIITGTLGIGKLLFLIYLLWKLVKERKRVLFIYHPFNIYYDGNGGVVQFETVTCLLISTIPFGMPRFGVCLMQNSRTNPILATSLTLYVYCIYLFTSRNGERFQKTTCARLFLHANLDRGRTRGDCAMNSIFK</sequence>
<gene>
    <name evidence="2" type="ORF">ACHAXA_008196</name>
</gene>
<evidence type="ECO:0000256" key="1">
    <source>
        <dbReference type="SAM" id="Phobius"/>
    </source>
</evidence>
<dbReference type="AlphaFoldDB" id="A0ABD3SCI5"/>
<accession>A0ABD3SCI5</accession>